<evidence type="ECO:0000313" key="2">
    <source>
        <dbReference type="EMBL" id="CAI9178255.1"/>
    </source>
</evidence>
<dbReference type="Proteomes" id="UP001176941">
    <property type="component" value="Chromosome 7"/>
</dbReference>
<organism evidence="2 3">
    <name type="scientific">Rangifer tarandus platyrhynchus</name>
    <name type="common">Svalbard reindeer</name>
    <dbReference type="NCBI Taxonomy" id="3082113"/>
    <lineage>
        <taxon>Eukaryota</taxon>
        <taxon>Metazoa</taxon>
        <taxon>Chordata</taxon>
        <taxon>Craniata</taxon>
        <taxon>Vertebrata</taxon>
        <taxon>Euteleostomi</taxon>
        <taxon>Mammalia</taxon>
        <taxon>Eutheria</taxon>
        <taxon>Laurasiatheria</taxon>
        <taxon>Artiodactyla</taxon>
        <taxon>Ruminantia</taxon>
        <taxon>Pecora</taxon>
        <taxon>Cervidae</taxon>
        <taxon>Odocoileinae</taxon>
        <taxon>Rangifer</taxon>
    </lineage>
</organism>
<evidence type="ECO:0000313" key="3">
    <source>
        <dbReference type="Proteomes" id="UP001176941"/>
    </source>
</evidence>
<sequence>RSRPPGRREGAALGVPGRHPPRAALTPERMLLPTWIGEEENGEKRKGEEAARPRLAVAAGCAGARREAR</sequence>
<feature type="region of interest" description="Disordered" evidence="1">
    <location>
        <begin position="38"/>
        <end position="69"/>
    </location>
</feature>
<proteinExistence type="predicted"/>
<feature type="non-terminal residue" evidence="2">
    <location>
        <position position="1"/>
    </location>
</feature>
<feature type="compositionally biased region" description="Basic and acidic residues" evidence="1">
    <location>
        <begin position="42"/>
        <end position="52"/>
    </location>
</feature>
<gene>
    <name evidence="2" type="ORF">MRATA1EN1_LOCUS27217</name>
</gene>
<accession>A0ABN8ZW84</accession>
<feature type="region of interest" description="Disordered" evidence="1">
    <location>
        <begin position="1"/>
        <end position="24"/>
    </location>
</feature>
<protein>
    <submittedName>
        <fullName evidence="2">Uncharacterized protein</fullName>
    </submittedName>
</protein>
<dbReference type="EMBL" id="OX459943">
    <property type="protein sequence ID" value="CAI9178255.1"/>
    <property type="molecule type" value="Genomic_DNA"/>
</dbReference>
<name>A0ABN8ZW84_RANTA</name>
<reference evidence="2" key="1">
    <citation type="submission" date="2023-04" db="EMBL/GenBank/DDBJ databases">
        <authorList>
            <consortium name="ELIXIR-Norway"/>
        </authorList>
    </citation>
    <scope>NUCLEOTIDE SEQUENCE [LARGE SCALE GENOMIC DNA]</scope>
</reference>
<keyword evidence="3" id="KW-1185">Reference proteome</keyword>
<evidence type="ECO:0000256" key="1">
    <source>
        <dbReference type="SAM" id="MobiDB-lite"/>
    </source>
</evidence>
<feature type="compositionally biased region" description="Low complexity" evidence="1">
    <location>
        <begin position="54"/>
        <end position="63"/>
    </location>
</feature>
<feature type="compositionally biased region" description="Basic and acidic residues" evidence="1">
    <location>
        <begin position="1"/>
        <end position="10"/>
    </location>
</feature>